<evidence type="ECO:0000313" key="2">
    <source>
        <dbReference type="Proteomes" id="UP000326678"/>
    </source>
</evidence>
<dbReference type="AlphaFoldDB" id="A0A5P8W260"/>
<sequence length="79" mass="8780">MMTFIQKSPMISLIKQYKRTLAWFMSGLLLTVLLFLGTSNQQPATASNPSYAAAPTQVDVTATYSDFGATHLEPNFYQN</sequence>
<reference evidence="1 2" key="1">
    <citation type="submission" date="2019-10" db="EMBL/GenBank/DDBJ databases">
        <title>Genomic and transcriptomic insights into the perfect genentic adaptation of a filamentous nitrogen-fixing cyanobacterium to rice fields.</title>
        <authorList>
            <person name="Chen Z."/>
        </authorList>
    </citation>
    <scope>NUCLEOTIDE SEQUENCE [LARGE SCALE GENOMIC DNA]</scope>
    <source>
        <strain evidence="1">CCNUC1</strain>
    </source>
</reference>
<dbReference type="KEGG" id="nsh:GXM_04289"/>
<proteinExistence type="predicted"/>
<dbReference type="EMBL" id="CP045226">
    <property type="protein sequence ID" value="QFS46808.1"/>
    <property type="molecule type" value="Genomic_DNA"/>
</dbReference>
<organism evidence="1 2">
    <name type="scientific">Nostoc sphaeroides CCNUC1</name>
    <dbReference type="NCBI Taxonomy" id="2653204"/>
    <lineage>
        <taxon>Bacteria</taxon>
        <taxon>Bacillati</taxon>
        <taxon>Cyanobacteriota</taxon>
        <taxon>Cyanophyceae</taxon>
        <taxon>Nostocales</taxon>
        <taxon>Nostocaceae</taxon>
        <taxon>Nostoc</taxon>
    </lineage>
</organism>
<name>A0A5P8W260_9NOSO</name>
<dbReference type="Proteomes" id="UP000326678">
    <property type="component" value="Chromosome Gxm1"/>
</dbReference>
<dbReference type="RefSeq" id="WP_225892188.1">
    <property type="nucleotide sequence ID" value="NZ_CP045226.1"/>
</dbReference>
<gene>
    <name evidence="1" type="ORF">GXM_04289</name>
</gene>
<keyword evidence="2" id="KW-1185">Reference proteome</keyword>
<evidence type="ECO:0000313" key="1">
    <source>
        <dbReference type="EMBL" id="QFS46808.1"/>
    </source>
</evidence>
<protein>
    <submittedName>
        <fullName evidence="1">Uncharacterized protein</fullName>
    </submittedName>
</protein>
<accession>A0A5P8W260</accession>